<organism evidence="2 3">
    <name type="scientific">Tenebrio molitor</name>
    <name type="common">Yellow mealworm beetle</name>
    <dbReference type="NCBI Taxonomy" id="7067"/>
    <lineage>
        <taxon>Eukaryota</taxon>
        <taxon>Metazoa</taxon>
        <taxon>Ecdysozoa</taxon>
        <taxon>Arthropoda</taxon>
        <taxon>Hexapoda</taxon>
        <taxon>Insecta</taxon>
        <taxon>Pterygota</taxon>
        <taxon>Neoptera</taxon>
        <taxon>Endopterygota</taxon>
        <taxon>Coleoptera</taxon>
        <taxon>Polyphaga</taxon>
        <taxon>Cucujiformia</taxon>
        <taxon>Tenebrionidae</taxon>
        <taxon>Tenebrio</taxon>
    </lineage>
</organism>
<dbReference type="EMBL" id="JABDTM020013530">
    <property type="protein sequence ID" value="KAH0819846.1"/>
    <property type="molecule type" value="Genomic_DNA"/>
</dbReference>
<accession>A0A8J6LNZ1</accession>
<name>A0A8J6LNZ1_TENMO</name>
<keyword evidence="1" id="KW-0812">Transmembrane</keyword>
<evidence type="ECO:0000313" key="2">
    <source>
        <dbReference type="EMBL" id="KAH0819846.1"/>
    </source>
</evidence>
<keyword evidence="1" id="KW-0472">Membrane</keyword>
<dbReference type="Proteomes" id="UP000719412">
    <property type="component" value="Unassembled WGS sequence"/>
</dbReference>
<reference evidence="2" key="2">
    <citation type="submission" date="2021-08" db="EMBL/GenBank/DDBJ databases">
        <authorList>
            <person name="Eriksson T."/>
        </authorList>
    </citation>
    <scope>NUCLEOTIDE SEQUENCE</scope>
    <source>
        <strain evidence="2">Stoneville</strain>
        <tissue evidence="2">Whole head</tissue>
    </source>
</reference>
<evidence type="ECO:0000256" key="1">
    <source>
        <dbReference type="SAM" id="Phobius"/>
    </source>
</evidence>
<sequence>MKPILILSRKNRQFPSVKFPPLEFRIMFYDRSPIKKVQTLFRVERHVRSGVWVIWQGVVAGFLWEASLLVMTAFLDLSTVASMVPYGCHPVAVTADLEKRPCDLHKACNKHHRRAANGYYQGAEKDRRSSTTGPENGYKLSEAFQRVFSHTDGKIRDGSVGMGAEGTGPSIRLICDMRHTTITGVRTRDLPIVKWRARRLATELGLAGISAKRCKTLPSADPTARYCPSGLKVTLAQSHPTLNPSQLEGRTNV</sequence>
<feature type="transmembrane region" description="Helical" evidence="1">
    <location>
        <begin position="52"/>
        <end position="75"/>
    </location>
</feature>
<reference evidence="2" key="1">
    <citation type="journal article" date="2020" name="J Insects Food Feed">
        <title>The yellow mealworm (Tenebrio molitor) genome: a resource for the emerging insects as food and feed industry.</title>
        <authorList>
            <person name="Eriksson T."/>
            <person name="Andere A."/>
            <person name="Kelstrup H."/>
            <person name="Emery V."/>
            <person name="Picard C."/>
        </authorList>
    </citation>
    <scope>NUCLEOTIDE SEQUENCE</scope>
    <source>
        <strain evidence="2">Stoneville</strain>
        <tissue evidence="2">Whole head</tissue>
    </source>
</reference>
<keyword evidence="1" id="KW-1133">Transmembrane helix</keyword>
<comment type="caution">
    <text evidence="2">The sequence shown here is derived from an EMBL/GenBank/DDBJ whole genome shotgun (WGS) entry which is preliminary data.</text>
</comment>
<evidence type="ECO:0000313" key="3">
    <source>
        <dbReference type="Proteomes" id="UP000719412"/>
    </source>
</evidence>
<keyword evidence="3" id="KW-1185">Reference proteome</keyword>
<gene>
    <name evidence="2" type="ORF">GEV33_002945</name>
</gene>
<dbReference type="AlphaFoldDB" id="A0A8J6LNZ1"/>
<proteinExistence type="predicted"/>
<protein>
    <submittedName>
        <fullName evidence="2">Uncharacterized protein</fullName>
    </submittedName>
</protein>